<dbReference type="Proteomes" id="UP001153954">
    <property type="component" value="Unassembled WGS sequence"/>
</dbReference>
<keyword evidence="2" id="KW-1185">Reference proteome</keyword>
<reference evidence="1" key="1">
    <citation type="submission" date="2022-03" db="EMBL/GenBank/DDBJ databases">
        <authorList>
            <person name="Tunstrom K."/>
        </authorList>
    </citation>
    <scope>NUCLEOTIDE SEQUENCE</scope>
</reference>
<organism evidence="1 2">
    <name type="scientific">Euphydryas editha</name>
    <name type="common">Edith's checkerspot</name>
    <dbReference type="NCBI Taxonomy" id="104508"/>
    <lineage>
        <taxon>Eukaryota</taxon>
        <taxon>Metazoa</taxon>
        <taxon>Ecdysozoa</taxon>
        <taxon>Arthropoda</taxon>
        <taxon>Hexapoda</taxon>
        <taxon>Insecta</taxon>
        <taxon>Pterygota</taxon>
        <taxon>Neoptera</taxon>
        <taxon>Endopterygota</taxon>
        <taxon>Lepidoptera</taxon>
        <taxon>Glossata</taxon>
        <taxon>Ditrysia</taxon>
        <taxon>Papilionoidea</taxon>
        <taxon>Nymphalidae</taxon>
        <taxon>Nymphalinae</taxon>
        <taxon>Euphydryas</taxon>
    </lineage>
</organism>
<evidence type="ECO:0000313" key="2">
    <source>
        <dbReference type="Proteomes" id="UP001153954"/>
    </source>
</evidence>
<protein>
    <submittedName>
        <fullName evidence="1">Uncharacterized protein</fullName>
    </submittedName>
</protein>
<dbReference type="AlphaFoldDB" id="A0AAU9U5X6"/>
<sequence>MNNKEKIFNTLPNIDVNNPEFYDIVQQEIDDDLARLKKNVEVIINLRMTAAEIEIETAALYHAELWYEIEDLKSFTKENINSLKTNL</sequence>
<name>A0AAU9U5X6_EUPED</name>
<gene>
    <name evidence="1" type="ORF">EEDITHA_LOCUS10039</name>
</gene>
<evidence type="ECO:0000313" key="1">
    <source>
        <dbReference type="EMBL" id="CAH2094481.1"/>
    </source>
</evidence>
<accession>A0AAU9U5X6</accession>
<comment type="caution">
    <text evidence="1">The sequence shown here is derived from an EMBL/GenBank/DDBJ whole genome shotgun (WGS) entry which is preliminary data.</text>
</comment>
<dbReference type="EMBL" id="CAKOGL010000014">
    <property type="protein sequence ID" value="CAH2094481.1"/>
    <property type="molecule type" value="Genomic_DNA"/>
</dbReference>
<proteinExistence type="predicted"/>